<evidence type="ECO:0000256" key="2">
    <source>
        <dbReference type="ARBA" id="ARBA00023125"/>
    </source>
</evidence>
<evidence type="ECO:0000313" key="6">
    <source>
        <dbReference type="EMBL" id="QEC48108.1"/>
    </source>
</evidence>
<sequence>MNVYLNVKGDRVRMGRVARRGADITREKLLSAAHDLFVERATHTATVSEICDRADVNVAMVKYCFGSKDGLLDALLERVLRGLSSEIDRLSALHLDPEEALHRHVAEIVRNYVRYPYVNRLMNERLQRAEPGAVDRISASFAIPARDFYATLLAEGRRRSGWREIDPTLFFFSVVGICEFLFAAGPLLERSFQATMDPDLVERYIEHATALVSAGVAQRVPGPTR</sequence>
<keyword evidence="1" id="KW-0805">Transcription regulation</keyword>
<dbReference type="PANTHER" id="PTHR30055">
    <property type="entry name" value="HTH-TYPE TRANSCRIPTIONAL REGULATOR RUTR"/>
    <property type="match status" value="1"/>
</dbReference>
<proteinExistence type="predicted"/>
<evidence type="ECO:0000256" key="4">
    <source>
        <dbReference type="PROSITE-ProRule" id="PRU00335"/>
    </source>
</evidence>
<reference evidence="6 7" key="1">
    <citation type="journal article" date="2018" name="J. Microbiol.">
        <title>Baekduia soli gen. nov., sp. nov., a novel bacterium isolated from the soil of Baekdu Mountain and proposal of a novel family name, Baekduiaceae fam. nov.</title>
        <authorList>
            <person name="An D.S."/>
            <person name="Siddiqi M.Z."/>
            <person name="Kim K.H."/>
            <person name="Yu H.S."/>
            <person name="Im W.T."/>
        </authorList>
    </citation>
    <scope>NUCLEOTIDE SEQUENCE [LARGE SCALE GENOMIC DNA]</scope>
    <source>
        <strain evidence="6 7">BR7-21</strain>
    </source>
</reference>
<dbReference type="InterPro" id="IPR001647">
    <property type="entry name" value="HTH_TetR"/>
</dbReference>
<dbReference type="PROSITE" id="PS50977">
    <property type="entry name" value="HTH_TETR_2"/>
    <property type="match status" value="1"/>
</dbReference>
<feature type="DNA-binding region" description="H-T-H motif" evidence="4">
    <location>
        <begin position="46"/>
        <end position="65"/>
    </location>
</feature>
<evidence type="ECO:0000313" key="7">
    <source>
        <dbReference type="Proteomes" id="UP000321805"/>
    </source>
</evidence>
<feature type="domain" description="HTH tetR-type" evidence="5">
    <location>
        <begin position="23"/>
        <end position="83"/>
    </location>
</feature>
<protein>
    <submittedName>
        <fullName evidence="6">TetR family transcriptional regulator</fullName>
    </submittedName>
</protein>
<keyword evidence="7" id="KW-1185">Reference proteome</keyword>
<organism evidence="6 7">
    <name type="scientific">Baekduia soli</name>
    <dbReference type="NCBI Taxonomy" id="496014"/>
    <lineage>
        <taxon>Bacteria</taxon>
        <taxon>Bacillati</taxon>
        <taxon>Actinomycetota</taxon>
        <taxon>Thermoleophilia</taxon>
        <taxon>Solirubrobacterales</taxon>
        <taxon>Baekduiaceae</taxon>
        <taxon>Baekduia</taxon>
    </lineage>
</organism>
<evidence type="ECO:0000259" key="5">
    <source>
        <dbReference type="PROSITE" id="PS50977"/>
    </source>
</evidence>
<dbReference type="Gene3D" id="1.10.357.10">
    <property type="entry name" value="Tetracycline Repressor, domain 2"/>
    <property type="match status" value="1"/>
</dbReference>
<dbReference type="OrthoDB" id="4726108at2"/>
<dbReference type="GO" id="GO:0000976">
    <property type="term" value="F:transcription cis-regulatory region binding"/>
    <property type="evidence" value="ECO:0007669"/>
    <property type="project" value="TreeGrafter"/>
</dbReference>
<dbReference type="PANTHER" id="PTHR30055:SF181">
    <property type="entry name" value="BLR6905 PROTEIN"/>
    <property type="match status" value="1"/>
</dbReference>
<evidence type="ECO:0000256" key="3">
    <source>
        <dbReference type="ARBA" id="ARBA00023163"/>
    </source>
</evidence>
<dbReference type="InterPro" id="IPR009057">
    <property type="entry name" value="Homeodomain-like_sf"/>
</dbReference>
<dbReference type="KEGG" id="bsol:FSW04_11370"/>
<dbReference type="InterPro" id="IPR011075">
    <property type="entry name" value="TetR_C"/>
</dbReference>
<dbReference type="SUPFAM" id="SSF48498">
    <property type="entry name" value="Tetracyclin repressor-like, C-terminal domain"/>
    <property type="match status" value="1"/>
</dbReference>
<keyword evidence="2 4" id="KW-0238">DNA-binding</keyword>
<dbReference type="InterPro" id="IPR050109">
    <property type="entry name" value="HTH-type_TetR-like_transc_reg"/>
</dbReference>
<dbReference type="EMBL" id="CP042430">
    <property type="protein sequence ID" value="QEC48108.1"/>
    <property type="molecule type" value="Genomic_DNA"/>
</dbReference>
<evidence type="ECO:0000256" key="1">
    <source>
        <dbReference type="ARBA" id="ARBA00023015"/>
    </source>
</evidence>
<dbReference type="SUPFAM" id="SSF46689">
    <property type="entry name" value="Homeodomain-like"/>
    <property type="match status" value="1"/>
</dbReference>
<dbReference type="AlphaFoldDB" id="A0A5B8U5J1"/>
<keyword evidence="3" id="KW-0804">Transcription</keyword>
<gene>
    <name evidence="6" type="ORF">FSW04_11370</name>
</gene>
<dbReference type="GO" id="GO:0003700">
    <property type="term" value="F:DNA-binding transcription factor activity"/>
    <property type="evidence" value="ECO:0007669"/>
    <property type="project" value="TreeGrafter"/>
</dbReference>
<name>A0A5B8U5J1_9ACTN</name>
<dbReference type="InterPro" id="IPR036271">
    <property type="entry name" value="Tet_transcr_reg_TetR-rel_C_sf"/>
</dbReference>
<dbReference type="Pfam" id="PF00440">
    <property type="entry name" value="TetR_N"/>
    <property type="match status" value="1"/>
</dbReference>
<dbReference type="Pfam" id="PF14514">
    <property type="entry name" value="TetR_C_9"/>
    <property type="match status" value="1"/>
</dbReference>
<accession>A0A5B8U5J1</accession>
<dbReference type="Proteomes" id="UP000321805">
    <property type="component" value="Chromosome"/>
</dbReference>